<comment type="caution">
    <text evidence="1">The sequence shown here is derived from an EMBL/GenBank/DDBJ whole genome shotgun (WGS) entry which is preliminary data.</text>
</comment>
<reference evidence="1 2" key="1">
    <citation type="journal article" date="2019" name="Int. J. Syst. Evol. Microbiol.">
        <title>The Global Catalogue of Microorganisms (GCM) 10K type strain sequencing project: providing services to taxonomists for standard genome sequencing and annotation.</title>
        <authorList>
            <consortium name="The Broad Institute Genomics Platform"/>
            <consortium name="The Broad Institute Genome Sequencing Center for Infectious Disease"/>
            <person name="Wu L."/>
            <person name="Ma J."/>
        </authorList>
    </citation>
    <scope>NUCLEOTIDE SEQUENCE [LARGE SCALE GENOMIC DNA]</scope>
    <source>
        <strain evidence="1 2">JCM 16114</strain>
    </source>
</reference>
<protein>
    <recommendedName>
        <fullName evidence="3">Transposase</fullName>
    </recommendedName>
</protein>
<keyword evidence="2" id="KW-1185">Reference proteome</keyword>
<gene>
    <name evidence="1" type="ORF">GCM10009850_007320</name>
</gene>
<sequence>MSGPEIRKILEEIMASTAWPVYSPFAREHFGRGREEGREEGKIKEAAEAVLLVLASRGFNIPDSIHTMITSTKDLTQLHDWITRAVNAPTLQDLFGKPAEQGEE</sequence>
<dbReference type="EMBL" id="BAAAQX010000002">
    <property type="protein sequence ID" value="GAA2205172.1"/>
    <property type="molecule type" value="Genomic_DNA"/>
</dbReference>
<dbReference type="PANTHER" id="PTHR34613:SF1">
    <property type="entry name" value="SLL6017 PROTEIN"/>
    <property type="match status" value="1"/>
</dbReference>
<organism evidence="1 2">
    <name type="scientific">Nonomuraea monospora</name>
    <dbReference type="NCBI Taxonomy" id="568818"/>
    <lineage>
        <taxon>Bacteria</taxon>
        <taxon>Bacillati</taxon>
        <taxon>Actinomycetota</taxon>
        <taxon>Actinomycetes</taxon>
        <taxon>Streptosporangiales</taxon>
        <taxon>Streptosporangiaceae</taxon>
        <taxon>Nonomuraea</taxon>
    </lineage>
</organism>
<name>A0ABN3C7K3_9ACTN</name>
<evidence type="ECO:0000313" key="1">
    <source>
        <dbReference type="EMBL" id="GAA2205172.1"/>
    </source>
</evidence>
<evidence type="ECO:0000313" key="2">
    <source>
        <dbReference type="Proteomes" id="UP001499843"/>
    </source>
</evidence>
<proteinExistence type="predicted"/>
<dbReference type="Proteomes" id="UP001499843">
    <property type="component" value="Unassembled WGS sequence"/>
</dbReference>
<dbReference type="PANTHER" id="PTHR34613">
    <property type="entry name" value="SLL0800 PROTEIN"/>
    <property type="match status" value="1"/>
</dbReference>
<dbReference type="RefSeq" id="WP_344470789.1">
    <property type="nucleotide sequence ID" value="NZ_BAAAQX010000002.1"/>
</dbReference>
<accession>A0ABN3C7K3</accession>
<evidence type="ECO:0008006" key="3">
    <source>
        <dbReference type="Google" id="ProtNLM"/>
    </source>
</evidence>